<dbReference type="EMBL" id="HACG01047494">
    <property type="protein sequence ID" value="CEK94359.1"/>
    <property type="molecule type" value="Transcribed_RNA"/>
</dbReference>
<dbReference type="EMBL" id="HACG01047491">
    <property type="protein sequence ID" value="CEK94356.1"/>
    <property type="molecule type" value="Transcribed_RNA"/>
</dbReference>
<proteinExistence type="predicted"/>
<dbReference type="EMBL" id="HACG01047479">
    <property type="protein sequence ID" value="CEK94344.1"/>
    <property type="molecule type" value="Transcribed_RNA"/>
</dbReference>
<dbReference type="EMBL" id="HACG01047476">
    <property type="protein sequence ID" value="CEK94341.1"/>
    <property type="molecule type" value="Transcribed_RNA"/>
</dbReference>
<evidence type="ECO:0000313" key="4">
    <source>
        <dbReference type="EMBL" id="CEK94345.1"/>
    </source>
</evidence>
<dbReference type="EMBL" id="HACG01047490">
    <property type="protein sequence ID" value="CEK94355.1"/>
    <property type="molecule type" value="Transcribed_RNA"/>
</dbReference>
<reference evidence="2" key="1">
    <citation type="submission" date="2014-12" db="EMBL/GenBank/DDBJ databases">
        <title>Insight into the proteome of Arion vulgaris.</title>
        <authorList>
            <person name="Aradska J."/>
            <person name="Bulat T."/>
            <person name="Smidak R."/>
            <person name="Sarate P."/>
            <person name="Gangsoo J."/>
            <person name="Sialana F."/>
            <person name="Bilban M."/>
            <person name="Lubec G."/>
        </authorList>
    </citation>
    <scope>NUCLEOTIDE SEQUENCE</scope>
    <source>
        <tissue evidence="2">Skin</tissue>
    </source>
</reference>
<dbReference type="EMBL" id="HACG01047488">
    <property type="protein sequence ID" value="CEK94353.1"/>
    <property type="molecule type" value="Transcribed_RNA"/>
</dbReference>
<name>A0A0B7BN20_9EUPU</name>
<feature type="non-terminal residue" evidence="2">
    <location>
        <position position="1"/>
    </location>
</feature>
<evidence type="ECO:0000313" key="8">
    <source>
        <dbReference type="EMBL" id="CEK94356.1"/>
    </source>
</evidence>
<accession>A0A0B7BN20</accession>
<evidence type="ECO:0000313" key="5">
    <source>
        <dbReference type="EMBL" id="CEK94352.1"/>
    </source>
</evidence>
<organism evidence="2">
    <name type="scientific">Arion vulgaris</name>
    <dbReference type="NCBI Taxonomy" id="1028688"/>
    <lineage>
        <taxon>Eukaryota</taxon>
        <taxon>Metazoa</taxon>
        <taxon>Spiralia</taxon>
        <taxon>Lophotrochozoa</taxon>
        <taxon>Mollusca</taxon>
        <taxon>Gastropoda</taxon>
        <taxon>Heterobranchia</taxon>
        <taxon>Euthyneura</taxon>
        <taxon>Panpulmonata</taxon>
        <taxon>Eupulmonata</taxon>
        <taxon>Stylommatophora</taxon>
        <taxon>Helicina</taxon>
        <taxon>Arionoidea</taxon>
        <taxon>Arionidae</taxon>
        <taxon>Arion</taxon>
    </lineage>
</organism>
<evidence type="ECO:0000313" key="1">
    <source>
        <dbReference type="EMBL" id="CEK94341.1"/>
    </source>
</evidence>
<evidence type="ECO:0000313" key="3">
    <source>
        <dbReference type="EMBL" id="CEK94344.1"/>
    </source>
</evidence>
<dbReference type="EMBL" id="HACG01047493">
    <property type="protein sequence ID" value="CEK94358.1"/>
    <property type="molecule type" value="Transcribed_RNA"/>
</dbReference>
<evidence type="ECO:0000313" key="9">
    <source>
        <dbReference type="EMBL" id="CEK94358.1"/>
    </source>
</evidence>
<protein>
    <submittedName>
        <fullName evidence="2">Uncharacterized protein</fullName>
    </submittedName>
</protein>
<dbReference type="EMBL" id="HACG01047487">
    <property type="protein sequence ID" value="CEK94352.1"/>
    <property type="molecule type" value="Transcribed_RNA"/>
</dbReference>
<sequence>YGAFEGDESKIRNMEIRDVLFADETVSVTHAETKLKTGMAIFVTACKDFVLC</sequence>
<dbReference type="EMBL" id="HACG01047480">
    <property type="protein sequence ID" value="CEK94345.1"/>
    <property type="molecule type" value="Transcribed_RNA"/>
</dbReference>
<evidence type="ECO:0000313" key="6">
    <source>
        <dbReference type="EMBL" id="CEK94353.1"/>
    </source>
</evidence>
<gene>
    <name evidence="2" type="primary">ORF200344</name>
    <name evidence="1" type="synonym">ORF200333</name>
    <name evidence="3" type="synonym">ORF200365</name>
    <name evidence="4" type="synonym">ORF200377</name>
    <name evidence="5" type="synonym">ORF200451</name>
    <name evidence="6" type="synonym">ORF200462</name>
    <name evidence="7" type="synonym">ORF200487</name>
    <name evidence="8" type="synonym">ORF200500</name>
    <name evidence="9" type="synonym">ORF200520</name>
    <name evidence="10" type="synonym">ORF200529</name>
</gene>
<dbReference type="EMBL" id="HACG01047478">
    <property type="protein sequence ID" value="CEK94343.1"/>
    <property type="molecule type" value="Transcribed_RNA"/>
</dbReference>
<dbReference type="AlphaFoldDB" id="A0A0B7BN20"/>
<evidence type="ECO:0000313" key="10">
    <source>
        <dbReference type="EMBL" id="CEK94359.1"/>
    </source>
</evidence>
<evidence type="ECO:0000313" key="2">
    <source>
        <dbReference type="EMBL" id="CEK94343.1"/>
    </source>
</evidence>
<evidence type="ECO:0000313" key="7">
    <source>
        <dbReference type="EMBL" id="CEK94355.1"/>
    </source>
</evidence>